<dbReference type="RefSeq" id="WP_122916653.1">
    <property type="nucleotide sequence ID" value="NZ_RHHQ01000004.1"/>
</dbReference>
<feature type="domain" description="Baseplate J-like central" evidence="1">
    <location>
        <begin position="117"/>
        <end position="183"/>
    </location>
</feature>
<dbReference type="Pfam" id="PF26079">
    <property type="entry name" value="Baseplate_J_C"/>
    <property type="match status" value="1"/>
</dbReference>
<gene>
    <name evidence="3" type="ORF">EDM56_04355</name>
</gene>
<protein>
    <submittedName>
        <fullName evidence="3">Uncharacterized protein</fullName>
    </submittedName>
</protein>
<evidence type="ECO:0000313" key="3">
    <source>
        <dbReference type="EMBL" id="RNB91991.1"/>
    </source>
</evidence>
<dbReference type="EMBL" id="RHHQ01000004">
    <property type="protein sequence ID" value="RNB91991.1"/>
    <property type="molecule type" value="Genomic_DNA"/>
</dbReference>
<name>A0A3M8DXN6_9BACL</name>
<dbReference type="Pfam" id="PF26078">
    <property type="entry name" value="Baseplate_J_M"/>
    <property type="match status" value="1"/>
</dbReference>
<dbReference type="OrthoDB" id="2554267at2"/>
<evidence type="ECO:0000259" key="1">
    <source>
        <dbReference type="Pfam" id="PF26078"/>
    </source>
</evidence>
<dbReference type="InterPro" id="IPR058531">
    <property type="entry name" value="Baseplate_J_M"/>
</dbReference>
<proteinExistence type="predicted"/>
<organism evidence="3 4">
    <name type="scientific">Brevibacillus fluminis</name>
    <dbReference type="NCBI Taxonomy" id="511487"/>
    <lineage>
        <taxon>Bacteria</taxon>
        <taxon>Bacillati</taxon>
        <taxon>Bacillota</taxon>
        <taxon>Bacilli</taxon>
        <taxon>Bacillales</taxon>
        <taxon>Paenibacillaceae</taxon>
        <taxon>Brevibacillus</taxon>
    </lineage>
</organism>
<dbReference type="InterPro" id="IPR058530">
    <property type="entry name" value="Baseplate_J-like_C"/>
</dbReference>
<dbReference type="AlphaFoldDB" id="A0A3M8DXN6"/>
<accession>A0A3M8DXN6</accession>
<feature type="domain" description="Baseplate J-like C-terminal" evidence="2">
    <location>
        <begin position="192"/>
        <end position="268"/>
    </location>
</feature>
<evidence type="ECO:0000313" key="4">
    <source>
        <dbReference type="Proteomes" id="UP000271031"/>
    </source>
</evidence>
<dbReference type="Proteomes" id="UP000271031">
    <property type="component" value="Unassembled WGS sequence"/>
</dbReference>
<comment type="caution">
    <text evidence="3">The sequence shown here is derived from an EMBL/GenBank/DDBJ whole genome shotgun (WGS) entry which is preliminary data.</text>
</comment>
<reference evidence="3 4" key="1">
    <citation type="submission" date="2018-10" db="EMBL/GenBank/DDBJ databases">
        <title>Phylogenomics of Brevibacillus.</title>
        <authorList>
            <person name="Dunlap C."/>
        </authorList>
    </citation>
    <scope>NUCLEOTIDE SEQUENCE [LARGE SCALE GENOMIC DNA]</scope>
    <source>
        <strain evidence="3 4">JCM 15716</strain>
    </source>
</reference>
<sequence>MATLAKPQMPILREMPDQIYQRIANRMKAHAEERGETPPATEEGEIFYDLLYPLAEEISEQQQLLEYAFLQGFLPWADGEFLQAHGYLLGLDQKEGEDEEAYRNRLIERARTEEGNGRRSDYEQWARQIAGVGGAVAIEKERHDLSVDVYITGQDGEPVTEAFAQQVREKLEGKRVALHDLQVFPALPFVVKVVVKISVQAGADQAAIIQLIRTRVQDYLKGRTSIMYQQIGALILVDGVTDYSGYTLNGSTGNLTKPANAVATLELVVHT</sequence>
<keyword evidence="4" id="KW-1185">Reference proteome</keyword>
<evidence type="ECO:0000259" key="2">
    <source>
        <dbReference type="Pfam" id="PF26079"/>
    </source>
</evidence>